<reference evidence="2 3" key="1">
    <citation type="journal article" date="2014" name="Genome Announc.">
        <title>Draft Genome Sequence of Cytophaga fermentans JCM 21142T, a Facultative Anaerobe Isolated from Marine Mud.</title>
        <authorList>
            <person name="Starns D."/>
            <person name="Oshima K."/>
            <person name="Suda W."/>
            <person name="Iino T."/>
            <person name="Yuki M."/>
            <person name="Inoue J."/>
            <person name="Kitamura K."/>
            <person name="Iida T."/>
            <person name="Darby A."/>
            <person name="Hattori M."/>
            <person name="Ohkuma M."/>
        </authorList>
    </citation>
    <scope>NUCLEOTIDE SEQUENCE [LARGE SCALE GENOMIC DNA]</scope>
    <source>
        <strain evidence="2 3">JCM 21142</strain>
    </source>
</reference>
<sequence length="447" mass="50197">MKYCLMIMVSSFCFSLYAQVKGTVKEVHETSFEKPQHAITLKYYSDKKALVIDKPFWLKKNTEYTVFIEGVNSAIVKQQFHQKSFFWVSERPKILETIFPMGSSYQYLISKEVGDLSAPESMNAESTCVPKSLSSLIEEAIIKYQNLMDIKQGILNLYESTAILPNMEMAVNTSDTISILLGGKDLSDDEFAMKIKEHHLFVKTVEELYAAYLSQLKPDCVSKECIRNAILLRLYVEEIEGVNYAKLLAFLKASKKAKEKIMVSSFKADKDLVELDVKLMNTFTGDTLADNKIVLDTYGGWSFDFSTGFMMNSLINKAYALKSLDDARYEVIEEDGSEMDFGFGGLGHLTYKYSPCFKVGIATGASLSLYDGNLRYLLGPTVLFGKRNKLSMTGGLSFAKLEQLSASVTRESDGTHTVPITAESIPTYHKLKTGWFVSVSYVIVSKK</sequence>
<evidence type="ECO:0000313" key="3">
    <source>
        <dbReference type="Proteomes" id="UP000019402"/>
    </source>
</evidence>
<comment type="caution">
    <text evidence="2">The sequence shown here is derived from an EMBL/GenBank/DDBJ whole genome shotgun (WGS) entry which is preliminary data.</text>
</comment>
<dbReference type="Proteomes" id="UP000019402">
    <property type="component" value="Unassembled WGS sequence"/>
</dbReference>
<dbReference type="AlphaFoldDB" id="W7YCV9"/>
<dbReference type="EMBL" id="BAMD01000007">
    <property type="protein sequence ID" value="GAF02286.1"/>
    <property type="molecule type" value="Genomic_DNA"/>
</dbReference>
<accession>W7YCV9</accession>
<feature type="signal peptide" evidence="1">
    <location>
        <begin position="1"/>
        <end position="18"/>
    </location>
</feature>
<proteinExistence type="predicted"/>
<dbReference type="OrthoDB" id="672984at2"/>
<dbReference type="RefSeq" id="WP_152541688.1">
    <property type="nucleotide sequence ID" value="NZ_BAMD01000007.1"/>
</dbReference>
<evidence type="ECO:0000256" key="1">
    <source>
        <dbReference type="SAM" id="SignalP"/>
    </source>
</evidence>
<evidence type="ECO:0000313" key="2">
    <source>
        <dbReference type="EMBL" id="GAF02286.1"/>
    </source>
</evidence>
<keyword evidence="1" id="KW-0732">Signal</keyword>
<protein>
    <submittedName>
        <fullName evidence="2">Uncharacterized protein</fullName>
    </submittedName>
</protein>
<feature type="chain" id="PRO_5004906533" evidence="1">
    <location>
        <begin position="19"/>
        <end position="447"/>
    </location>
</feature>
<gene>
    <name evidence="2" type="ORF">JCM21142_3915</name>
</gene>
<keyword evidence="3" id="KW-1185">Reference proteome</keyword>
<organism evidence="2 3">
    <name type="scientific">Saccharicrinis fermentans DSM 9555 = JCM 21142</name>
    <dbReference type="NCBI Taxonomy" id="869213"/>
    <lineage>
        <taxon>Bacteria</taxon>
        <taxon>Pseudomonadati</taxon>
        <taxon>Bacteroidota</taxon>
        <taxon>Bacteroidia</taxon>
        <taxon>Marinilabiliales</taxon>
        <taxon>Marinilabiliaceae</taxon>
        <taxon>Saccharicrinis</taxon>
    </lineage>
</organism>
<name>W7YCV9_9BACT</name>